<keyword evidence="2" id="KW-1185">Reference proteome</keyword>
<evidence type="ECO:0000313" key="2">
    <source>
        <dbReference type="Proteomes" id="UP000291819"/>
    </source>
</evidence>
<organism evidence="1 2">
    <name type="scientific">Pedobacter kyonggii</name>
    <dbReference type="NCBI Taxonomy" id="1926871"/>
    <lineage>
        <taxon>Bacteria</taxon>
        <taxon>Pseudomonadati</taxon>
        <taxon>Bacteroidota</taxon>
        <taxon>Sphingobacteriia</taxon>
        <taxon>Sphingobacteriales</taxon>
        <taxon>Sphingobacteriaceae</taxon>
        <taxon>Pedobacter</taxon>
    </lineage>
</organism>
<dbReference type="AlphaFoldDB" id="A0A4Q9HEY9"/>
<evidence type="ECO:0000313" key="1">
    <source>
        <dbReference type="EMBL" id="TBO43481.1"/>
    </source>
</evidence>
<dbReference type="EMBL" id="SIXF01000004">
    <property type="protein sequence ID" value="TBO43481.1"/>
    <property type="molecule type" value="Genomic_DNA"/>
</dbReference>
<dbReference type="Proteomes" id="UP000291819">
    <property type="component" value="Unassembled WGS sequence"/>
</dbReference>
<reference evidence="1 2" key="1">
    <citation type="submission" date="2019-02" db="EMBL/GenBank/DDBJ databases">
        <title>Pedobacter kyonggii whole genome sequence analysis.</title>
        <authorList>
            <person name="Dahal R.H."/>
        </authorList>
    </citation>
    <scope>NUCLEOTIDE SEQUENCE [LARGE SCALE GENOMIC DNA]</scope>
    <source>
        <strain evidence="1 2">K-4-11-1</strain>
    </source>
</reference>
<protein>
    <submittedName>
        <fullName evidence="1">Uncharacterized protein</fullName>
    </submittedName>
</protein>
<gene>
    <name evidence="1" type="ORF">EYS08_05840</name>
</gene>
<name>A0A4Q9HEY9_9SPHI</name>
<dbReference type="OrthoDB" id="9828175at2"/>
<sequence length="260" mass="29970">MLYHLSLKIKITFVIISLFLSIRTHGQEKKDLGIGTFTFQWSHYPNRVFSDDSTRHILAKRVYYIKHTKVIMKTIGPSEELKKDTVQIISEENDLSVKSKVVAKAIYPTYLADYNSQKYFMYFENTKKLFYFQDSLKKHPEDLYNPKVNNPERPKIINISGSDITIAGKHCLAAFAIRGNDTTKFYYTKEKLKFVSPLNTIPGVENPILGIQTLQKDGNAFGLFIINIKDEELPDDIFTIPTTARFKTWDEIITLGKTPN</sequence>
<dbReference type="RefSeq" id="WP_131029070.1">
    <property type="nucleotide sequence ID" value="NZ_SIXF01000004.1"/>
</dbReference>
<proteinExistence type="predicted"/>
<accession>A0A4Q9HEY9</accession>
<comment type="caution">
    <text evidence="1">The sequence shown here is derived from an EMBL/GenBank/DDBJ whole genome shotgun (WGS) entry which is preliminary data.</text>
</comment>